<evidence type="ECO:0000313" key="1">
    <source>
        <dbReference type="EMBL" id="QIN85485.1"/>
    </source>
</evidence>
<organism evidence="1 2">
    <name type="scientific">Rubrobacter tropicus</name>
    <dbReference type="NCBI Taxonomy" id="2653851"/>
    <lineage>
        <taxon>Bacteria</taxon>
        <taxon>Bacillati</taxon>
        <taxon>Actinomycetota</taxon>
        <taxon>Rubrobacteria</taxon>
        <taxon>Rubrobacterales</taxon>
        <taxon>Rubrobacteraceae</taxon>
        <taxon>Rubrobacter</taxon>
    </lineage>
</organism>
<keyword evidence="1" id="KW-0614">Plasmid</keyword>
<dbReference type="EMBL" id="CP045120">
    <property type="protein sequence ID" value="QIN85485.1"/>
    <property type="molecule type" value="Genomic_DNA"/>
</dbReference>
<gene>
    <name evidence="1" type="ORF">GBA63_22560</name>
</gene>
<proteinExistence type="predicted"/>
<keyword evidence="2" id="KW-1185">Reference proteome</keyword>
<dbReference type="AlphaFoldDB" id="A0A6G8QG66"/>
<reference evidence="1 2" key="1">
    <citation type="submission" date="2019-10" db="EMBL/GenBank/DDBJ databases">
        <title>Rubrobacter sp nov SCSIO 52090 isolated from a deep-sea sediment in the South China Sea.</title>
        <authorList>
            <person name="Chen R.W."/>
        </authorList>
    </citation>
    <scope>NUCLEOTIDE SEQUENCE [LARGE SCALE GENOMIC DNA]</scope>
    <source>
        <strain evidence="1 2">SCSIO 52909</strain>
        <plasmid evidence="1 2">unnamed1</plasmid>
    </source>
</reference>
<dbReference type="RefSeq" id="WP_166180835.1">
    <property type="nucleotide sequence ID" value="NZ_CP045120.1"/>
</dbReference>
<accession>A0A6G8QG66</accession>
<protein>
    <submittedName>
        <fullName evidence="1">Uncharacterized protein</fullName>
    </submittedName>
</protein>
<sequence>MTDVYLSEPDLARPDDYRYVANCAPQNLKSLIVIEGGSDHNPEEALDRLYEGLRELGLVSSYDEMKVQDDAGLLETSPAAGTDGA</sequence>
<dbReference type="KEGG" id="rub:GBA63_22560"/>
<evidence type="ECO:0000313" key="2">
    <source>
        <dbReference type="Proteomes" id="UP000501452"/>
    </source>
</evidence>
<name>A0A6G8QG66_9ACTN</name>
<dbReference type="Proteomes" id="UP000501452">
    <property type="component" value="Plasmid unnamed1"/>
</dbReference>
<geneLocation type="plasmid" evidence="1 2">
    <name>unnamed1</name>
</geneLocation>